<comment type="caution">
    <text evidence="2">The sequence shown here is derived from an EMBL/GenBank/DDBJ whole genome shotgun (WGS) entry which is preliminary data.</text>
</comment>
<dbReference type="GO" id="GO:0005634">
    <property type="term" value="C:nucleus"/>
    <property type="evidence" value="ECO:0007669"/>
    <property type="project" value="TreeGrafter"/>
</dbReference>
<feature type="compositionally biased region" description="Basic and acidic residues" evidence="1">
    <location>
        <begin position="38"/>
        <end position="53"/>
    </location>
</feature>
<reference evidence="2 3" key="1">
    <citation type="submission" date="2019-01" db="EMBL/GenBank/DDBJ databases">
        <title>Draft Genome Sequencing of Zygosaccharomyces mellis Ca-7.</title>
        <authorList>
            <person name="Shiwa Y."/>
            <person name="Kanesaki Y."/>
            <person name="Ishige T."/>
            <person name="Mura K."/>
            <person name="Hori T."/>
            <person name="Tamura T."/>
        </authorList>
    </citation>
    <scope>NUCLEOTIDE SEQUENCE [LARGE SCALE GENOMIC DNA]</scope>
    <source>
        <strain evidence="2 3">Ca-7</strain>
    </source>
</reference>
<feature type="region of interest" description="Disordered" evidence="1">
    <location>
        <begin position="366"/>
        <end position="409"/>
    </location>
</feature>
<dbReference type="GO" id="GO:0005783">
    <property type="term" value="C:endoplasmic reticulum"/>
    <property type="evidence" value="ECO:0007669"/>
    <property type="project" value="TreeGrafter"/>
</dbReference>
<dbReference type="GO" id="GO:0003714">
    <property type="term" value="F:transcription corepressor activity"/>
    <property type="evidence" value="ECO:0007669"/>
    <property type="project" value="InterPro"/>
</dbReference>
<proteinExistence type="predicted"/>
<feature type="compositionally biased region" description="Acidic residues" evidence="1">
    <location>
        <begin position="212"/>
        <end position="231"/>
    </location>
</feature>
<feature type="compositionally biased region" description="Basic and acidic residues" evidence="1">
    <location>
        <begin position="393"/>
        <end position="409"/>
    </location>
</feature>
<accession>A0A4C2E8Z9</accession>
<feature type="region of interest" description="Disordered" evidence="1">
    <location>
        <begin position="197"/>
        <end position="231"/>
    </location>
</feature>
<feature type="region of interest" description="Disordered" evidence="1">
    <location>
        <begin position="104"/>
        <end position="134"/>
    </location>
</feature>
<feature type="compositionally biased region" description="Basic and acidic residues" evidence="1">
    <location>
        <begin position="197"/>
        <end position="211"/>
    </location>
</feature>
<feature type="region of interest" description="Disordered" evidence="1">
    <location>
        <begin position="21"/>
        <end position="59"/>
    </location>
</feature>
<evidence type="ECO:0000313" key="3">
    <source>
        <dbReference type="Proteomes" id="UP000301737"/>
    </source>
</evidence>
<evidence type="ECO:0000313" key="2">
    <source>
        <dbReference type="EMBL" id="GCE99289.1"/>
    </source>
</evidence>
<dbReference type="AlphaFoldDB" id="A0A4C2E8Z9"/>
<dbReference type="InterPro" id="IPR013927">
    <property type="entry name" value="TF_Opi1_Ccg-8"/>
</dbReference>
<keyword evidence="3" id="KW-1185">Reference proteome</keyword>
<organism evidence="2 3">
    <name type="scientific">Zygosaccharomyces mellis</name>
    <dbReference type="NCBI Taxonomy" id="42258"/>
    <lineage>
        <taxon>Eukaryota</taxon>
        <taxon>Fungi</taxon>
        <taxon>Dikarya</taxon>
        <taxon>Ascomycota</taxon>
        <taxon>Saccharomycotina</taxon>
        <taxon>Saccharomycetes</taxon>
        <taxon>Saccharomycetales</taxon>
        <taxon>Saccharomycetaceae</taxon>
        <taxon>Zygosaccharomyces</taxon>
    </lineage>
</organism>
<dbReference type="Proteomes" id="UP000301737">
    <property type="component" value="Unassembled WGS sequence"/>
</dbReference>
<feature type="compositionally biased region" description="Acidic residues" evidence="1">
    <location>
        <begin position="114"/>
        <end position="132"/>
    </location>
</feature>
<dbReference type="GO" id="GO:0006357">
    <property type="term" value="P:regulation of transcription by RNA polymerase II"/>
    <property type="evidence" value="ECO:0007669"/>
    <property type="project" value="TreeGrafter"/>
</dbReference>
<gene>
    <name evidence="2" type="ORF">ZYGM_002363</name>
</gene>
<sequence>MSLTEHAGLSEEDVRAAEVLDVLRNSHGSSQSQSLEQQNRELKAYQEQQRVKQDSQAPTLLDRVRRNSIINNVVSLYEMNTRKRSVPLSGNPKCGVISSSLVGKSGGKSLEDSNALEDEAEISDDGDGEDDDMHAVSKRQKISDAIAKSRGNLKECQLNMSIGSKKRLIACLHLLKLANKQLTQRVAYLQEQVEHEKSNGVKVEGEINERVQEDDEDEDDEDDDEYFDASESLDDGKSTVIKMEVVGTVKKVYSLISKFAGNSLPEPARTQVRQTLLNLPTNWSLSANSSSSSSRRARFQRKPLTTNGKILILAEESLNVVRNVMNVVDSSLGKAEEWVKQKQELKEILKERFVQQQWKVQVRNQLKKEREEEERTGATKLFGAQTESNSDQYGHEENKTKDEFKINES</sequence>
<name>A0A4C2E8Z9_9SACH</name>
<protein>
    <recommendedName>
        <fullName evidence="4">Transcriptional repressor OPI1</fullName>
    </recommendedName>
</protein>
<dbReference type="PANTHER" id="PTHR38406:SF1">
    <property type="entry name" value="TRANSCRIPTIONAL REPRESSOR OPI1"/>
    <property type="match status" value="1"/>
</dbReference>
<dbReference type="EMBL" id="BIMX01000009">
    <property type="protein sequence ID" value="GCE99289.1"/>
    <property type="molecule type" value="Genomic_DNA"/>
</dbReference>
<dbReference type="GO" id="GO:0030968">
    <property type="term" value="P:endoplasmic reticulum unfolded protein response"/>
    <property type="evidence" value="ECO:0007669"/>
    <property type="project" value="TreeGrafter"/>
</dbReference>
<evidence type="ECO:0008006" key="4">
    <source>
        <dbReference type="Google" id="ProtNLM"/>
    </source>
</evidence>
<feature type="compositionally biased region" description="Polar residues" evidence="1">
    <location>
        <begin position="26"/>
        <end position="37"/>
    </location>
</feature>
<dbReference type="PANTHER" id="PTHR38406">
    <property type="entry name" value="TRANSCRIPTIONAL REPRESSOR OPI1"/>
    <property type="match status" value="1"/>
</dbReference>
<feature type="compositionally biased region" description="Basic and acidic residues" evidence="1">
    <location>
        <begin position="366"/>
        <end position="377"/>
    </location>
</feature>
<dbReference type="GO" id="GO:0008654">
    <property type="term" value="P:phospholipid biosynthetic process"/>
    <property type="evidence" value="ECO:0007669"/>
    <property type="project" value="TreeGrafter"/>
</dbReference>
<dbReference type="Pfam" id="PF08618">
    <property type="entry name" value="Opi1"/>
    <property type="match status" value="1"/>
</dbReference>
<dbReference type="OrthoDB" id="2441642at2759"/>
<evidence type="ECO:0000256" key="1">
    <source>
        <dbReference type="SAM" id="MobiDB-lite"/>
    </source>
</evidence>